<protein>
    <submittedName>
        <fullName evidence="1">Uncharacterized protein</fullName>
    </submittedName>
</protein>
<dbReference type="EMBL" id="CAJJDN010000085">
    <property type="protein sequence ID" value="CAD8105781.1"/>
    <property type="molecule type" value="Genomic_DNA"/>
</dbReference>
<dbReference type="Proteomes" id="UP000692954">
    <property type="component" value="Unassembled WGS sequence"/>
</dbReference>
<dbReference type="OrthoDB" id="301625at2759"/>
<evidence type="ECO:0000313" key="1">
    <source>
        <dbReference type="EMBL" id="CAD8105781.1"/>
    </source>
</evidence>
<accession>A0A8S1PRY2</accession>
<name>A0A8S1PRY2_9CILI</name>
<comment type="caution">
    <text evidence="1">The sequence shown here is derived from an EMBL/GenBank/DDBJ whole genome shotgun (WGS) entry which is preliminary data.</text>
</comment>
<keyword evidence="2" id="KW-1185">Reference proteome</keyword>
<evidence type="ECO:0000313" key="2">
    <source>
        <dbReference type="Proteomes" id="UP000692954"/>
    </source>
</evidence>
<reference evidence="1" key="1">
    <citation type="submission" date="2021-01" db="EMBL/GenBank/DDBJ databases">
        <authorList>
            <consortium name="Genoscope - CEA"/>
            <person name="William W."/>
        </authorList>
    </citation>
    <scope>NUCLEOTIDE SEQUENCE</scope>
</reference>
<dbReference type="AlphaFoldDB" id="A0A8S1PRY2"/>
<organism evidence="1 2">
    <name type="scientific">Paramecium sonneborni</name>
    <dbReference type="NCBI Taxonomy" id="65129"/>
    <lineage>
        <taxon>Eukaryota</taxon>
        <taxon>Sar</taxon>
        <taxon>Alveolata</taxon>
        <taxon>Ciliophora</taxon>
        <taxon>Intramacronucleata</taxon>
        <taxon>Oligohymenophorea</taxon>
        <taxon>Peniculida</taxon>
        <taxon>Parameciidae</taxon>
        <taxon>Paramecium</taxon>
    </lineage>
</organism>
<proteinExistence type="predicted"/>
<gene>
    <name evidence="1" type="ORF">PSON_ATCC_30995.1.T0850098</name>
</gene>
<sequence>MNFQFDITILNQHSNQQKSKLNKLFIEMQEISLKLALISKDHTQSRNLEFLQKQKILLQKKKSCSLFSKFRTEIIINFTMFLNVKQILLLRQVNKLFNQIICQSLPARINQYKNILENIQNSLNQIPTIINIIPEQTFIDEDLFIDWDLVWNYREIAKIYSAKELESNVYQILRFMYISIYPDFPETITLEQFKKMLSRPYLRYDVPQSNQILTEKQINALQDVMLLDVQQIKVQYKFLAYICQLLQNYIRMTKSDAFKIMVQKLQLQQKENQISQRLSILNKLNHKLNN</sequence>